<dbReference type="SMART" id="SM00382">
    <property type="entry name" value="AAA"/>
    <property type="match status" value="1"/>
</dbReference>
<dbReference type="Gene3D" id="3.40.50.300">
    <property type="entry name" value="P-loop containing nucleotide triphosphate hydrolases"/>
    <property type="match status" value="2"/>
</dbReference>
<keyword evidence="3" id="KW-0347">Helicase</keyword>
<evidence type="ECO:0000313" key="6">
    <source>
        <dbReference type="EMBL" id="SDF79436.1"/>
    </source>
</evidence>
<keyword evidence="7" id="KW-1185">Reference proteome</keyword>
<dbReference type="EC" id="5.6.2.3" evidence="3"/>
<dbReference type="Pfam" id="PF23139">
    <property type="entry name" value="OB_YrrC"/>
    <property type="match status" value="1"/>
</dbReference>
<feature type="binding site" evidence="3">
    <location>
        <begin position="345"/>
        <end position="349"/>
    </location>
    <ligand>
        <name>ATP</name>
        <dbReference type="ChEBI" id="CHEBI:30616"/>
    </ligand>
</feature>
<name>A0A1G7NZF9_9FIRM</name>
<dbReference type="CDD" id="cd18809">
    <property type="entry name" value="SF1_C_RecD"/>
    <property type="match status" value="1"/>
</dbReference>
<dbReference type="Pfam" id="PF13538">
    <property type="entry name" value="UvrD_C_2"/>
    <property type="match status" value="1"/>
</dbReference>
<dbReference type="GO" id="GO:0003677">
    <property type="term" value="F:DNA binding"/>
    <property type="evidence" value="ECO:0007669"/>
    <property type="project" value="UniProtKB-UniRule"/>
</dbReference>
<keyword evidence="2 3" id="KW-0067">ATP-binding</keyword>
<dbReference type="CDD" id="cd17933">
    <property type="entry name" value="DEXSc_RecD-like"/>
    <property type="match status" value="1"/>
</dbReference>
<dbReference type="NCBIfam" id="TIGR01448">
    <property type="entry name" value="recD_rel"/>
    <property type="match status" value="1"/>
</dbReference>
<proteinExistence type="inferred from homology"/>
<gene>
    <name evidence="3" type="primary">recD2</name>
    <name evidence="6" type="ORF">SAMN05660235_02779</name>
</gene>
<feature type="domain" description="AAA+ ATPase" evidence="5">
    <location>
        <begin position="334"/>
        <end position="452"/>
    </location>
</feature>
<dbReference type="InterPro" id="IPR006345">
    <property type="entry name" value="RecD2"/>
</dbReference>
<dbReference type="RefSeq" id="WP_093691858.1">
    <property type="nucleotide sequence ID" value="NZ_FNBU01000030.1"/>
</dbReference>
<dbReference type="InterPro" id="IPR027785">
    <property type="entry name" value="UvrD-like_helicase_C"/>
</dbReference>
<dbReference type="GO" id="GO:0006281">
    <property type="term" value="P:DNA repair"/>
    <property type="evidence" value="ECO:0007669"/>
    <property type="project" value="InterPro"/>
</dbReference>
<dbReference type="GO" id="GO:0017116">
    <property type="term" value="F:single-stranded DNA helicase activity"/>
    <property type="evidence" value="ECO:0007669"/>
    <property type="project" value="TreeGrafter"/>
</dbReference>
<dbReference type="SMART" id="SM00278">
    <property type="entry name" value="HhH1"/>
    <property type="match status" value="3"/>
</dbReference>
<reference evidence="7" key="1">
    <citation type="submission" date="2016-10" db="EMBL/GenBank/DDBJ databases">
        <authorList>
            <person name="Varghese N."/>
            <person name="Submissions S."/>
        </authorList>
    </citation>
    <scope>NUCLEOTIDE SEQUENCE [LARGE SCALE GENOMIC DNA]</scope>
    <source>
        <strain evidence="7">DSM 23256</strain>
    </source>
</reference>
<dbReference type="Gene3D" id="1.10.150.20">
    <property type="entry name" value="5' to 3' exonuclease, C-terminal subdomain"/>
    <property type="match status" value="1"/>
</dbReference>
<dbReference type="InterPro" id="IPR050534">
    <property type="entry name" value="Coronavir_polyprotein_1ab"/>
</dbReference>
<dbReference type="InterPro" id="IPR055446">
    <property type="entry name" value="RecD2_N_OB"/>
</dbReference>
<keyword evidence="1 3" id="KW-0547">Nucleotide-binding</keyword>
<evidence type="ECO:0000313" key="7">
    <source>
        <dbReference type="Proteomes" id="UP000243333"/>
    </source>
</evidence>
<dbReference type="Pfam" id="PF14490">
    <property type="entry name" value="HHH_RecD2"/>
    <property type="match status" value="2"/>
</dbReference>
<dbReference type="SUPFAM" id="SSF47781">
    <property type="entry name" value="RuvA domain 2-like"/>
    <property type="match status" value="1"/>
</dbReference>
<dbReference type="PANTHER" id="PTHR43788">
    <property type="entry name" value="DNA2/NAM7 HELICASE FAMILY MEMBER"/>
    <property type="match status" value="1"/>
</dbReference>
<dbReference type="GO" id="GO:0009338">
    <property type="term" value="C:exodeoxyribonuclease V complex"/>
    <property type="evidence" value="ECO:0007669"/>
    <property type="project" value="TreeGrafter"/>
</dbReference>
<keyword evidence="3" id="KW-0413">Isomerase</keyword>
<dbReference type="InterPro" id="IPR003593">
    <property type="entry name" value="AAA+_ATPase"/>
</dbReference>
<dbReference type="EMBL" id="FNBU01000030">
    <property type="protein sequence ID" value="SDF79436.1"/>
    <property type="molecule type" value="Genomic_DNA"/>
</dbReference>
<dbReference type="HAMAP" id="MF_01488">
    <property type="entry name" value="RecD2"/>
    <property type="match status" value="1"/>
</dbReference>
<comment type="catalytic activity">
    <reaction evidence="3">
        <text>ATP + H2O = ADP + phosphate + H(+)</text>
        <dbReference type="Rhea" id="RHEA:13065"/>
        <dbReference type="ChEBI" id="CHEBI:15377"/>
        <dbReference type="ChEBI" id="CHEBI:15378"/>
        <dbReference type="ChEBI" id="CHEBI:30616"/>
        <dbReference type="ChEBI" id="CHEBI:43474"/>
        <dbReference type="ChEBI" id="CHEBI:456216"/>
        <dbReference type="EC" id="5.6.2.3"/>
    </reaction>
</comment>
<dbReference type="AlphaFoldDB" id="A0A1G7NZF9"/>
<keyword evidence="3" id="KW-0238">DNA-binding</keyword>
<accession>A0A1G7NZF9</accession>
<dbReference type="SUPFAM" id="SSF52540">
    <property type="entry name" value="P-loop containing nucleoside triphosphate hydrolases"/>
    <property type="match status" value="1"/>
</dbReference>
<dbReference type="Pfam" id="PF18335">
    <property type="entry name" value="SH3_13"/>
    <property type="match status" value="1"/>
</dbReference>
<dbReference type="OrthoDB" id="9803432at2"/>
<dbReference type="InterPro" id="IPR027417">
    <property type="entry name" value="P-loop_NTPase"/>
</dbReference>
<dbReference type="Proteomes" id="UP000243333">
    <property type="component" value="Unassembled WGS sequence"/>
</dbReference>
<sequence length="719" mass="78490">MEKLTGIVENITFHSADTGFVVFKLRPDGANAAITAVGTLFAPLLGEQVELTGQWVEHAKFGRQFKVDGCRRIAPSTLQGIERFLGSGAVKGVGPAMAARLVKHFGERTLEIIEHYPHRLVEVEGIGVKKAEMIHNSYVSQAEMREIMLFLETHGVSGVYAARIYAHYGAAALDVLRDNPYRLAMEVDGIGFRTADHIAMALGIAANHPGRLTAGIHFALLQTAQAGHCCVPEELLVQETAKLLQVDRYEVAMILDRLLKENRLCVEDYHGLRLIYPEYLYYAEKRVAERLLRLKSRAKRVRAADYAAAAAAWEASAGLELAAAQKEALVSALAHGVLVLTGGPGTGKTTTVRGILAVLEGEGLKILLAAPTGRAAKRLSETTGREAQTVHRLLEAGGGEDGAPQFGRNEDNPLDADVVIVDEVSMMDIVLMNHLLRAIPDGCRLVLVGDVDQLPAVGPGSVLKDAIRCGQLPVVRLTEVFRQAGESIIVHNAHRINRGLLPDWRTSPDFQFLEMANDEAVADAIVRLCRDELPAAGYDALGDVQVLSPMHRLVCGVENLNRLLQGALNPPDPAKGWIQGVNQTLREGDKVMQIRNNYTKGVFNGDIGFIAAIDDGVVIVRYPEGSVMYERGELDELQLAYAMSVHKSQGSEYPVVILPLVPGHRIMLQRNLLYTAVTRAKERVILLGSKAALNTALANDRTRRRYSLLAERLRGESLC</sequence>
<keyword evidence="3" id="KW-0378">Hydrolase</keyword>
<evidence type="ECO:0000256" key="1">
    <source>
        <dbReference type="ARBA" id="ARBA00022741"/>
    </source>
</evidence>
<dbReference type="InterPro" id="IPR041451">
    <property type="entry name" value="RecD2_SH13"/>
</dbReference>
<dbReference type="GO" id="GO:0006310">
    <property type="term" value="P:DNA recombination"/>
    <property type="evidence" value="ECO:0007669"/>
    <property type="project" value="InterPro"/>
</dbReference>
<dbReference type="InterPro" id="IPR003583">
    <property type="entry name" value="Hlx-hairpin-Hlx_DNA-bd_motif"/>
</dbReference>
<dbReference type="GO" id="GO:0005524">
    <property type="term" value="F:ATP binding"/>
    <property type="evidence" value="ECO:0007669"/>
    <property type="project" value="UniProtKB-UniRule"/>
</dbReference>
<organism evidence="6 7">
    <name type="scientific">Sporolituus thermophilus DSM 23256</name>
    <dbReference type="NCBI Taxonomy" id="1123285"/>
    <lineage>
        <taxon>Bacteria</taxon>
        <taxon>Bacillati</taxon>
        <taxon>Bacillota</taxon>
        <taxon>Negativicutes</taxon>
        <taxon>Selenomonadales</taxon>
        <taxon>Sporomusaceae</taxon>
        <taxon>Sporolituus</taxon>
    </lineage>
</organism>
<dbReference type="GO" id="GO:0043139">
    <property type="term" value="F:5'-3' DNA helicase activity"/>
    <property type="evidence" value="ECO:0007669"/>
    <property type="project" value="UniProtKB-UniRule"/>
</dbReference>
<comment type="similarity">
    <text evidence="3">Belongs to the RecD family. RecD2 subfamily.</text>
</comment>
<dbReference type="InterPro" id="IPR010994">
    <property type="entry name" value="RuvA_2-like"/>
</dbReference>
<evidence type="ECO:0000256" key="2">
    <source>
        <dbReference type="ARBA" id="ARBA00022840"/>
    </source>
</evidence>
<dbReference type="STRING" id="1123285.SAMN05660235_02779"/>
<dbReference type="Pfam" id="PF13245">
    <property type="entry name" value="AAA_19"/>
    <property type="match status" value="1"/>
</dbReference>
<feature type="domain" description="Helix-hairpin-helix DNA-binding motif class 1" evidence="4">
    <location>
        <begin position="118"/>
        <end position="137"/>
    </location>
</feature>
<dbReference type="InterPro" id="IPR029493">
    <property type="entry name" value="RecD2-like_HHH"/>
</dbReference>
<feature type="domain" description="Helix-hairpin-helix DNA-binding motif class 1" evidence="4">
    <location>
        <begin position="182"/>
        <end position="201"/>
    </location>
</feature>
<comment type="function">
    <text evidence="3">DNA-dependent ATPase and ATP-dependent 5'-3' DNA helicase. Has no activity on blunt DNA or DNA with 3'-overhangs, requires at least 10 bases of 5'-ssDNA for helicase activity.</text>
</comment>
<evidence type="ECO:0000256" key="3">
    <source>
        <dbReference type="HAMAP-Rule" id="MF_01488"/>
    </source>
</evidence>
<protein>
    <recommendedName>
        <fullName evidence="3">ATP-dependent RecD2 DNA helicase</fullName>
        <ecNumber evidence="3">5.6.2.3</ecNumber>
    </recommendedName>
    <alternativeName>
        <fullName evidence="3">DNA 5'-3' helicase subunit RecD2</fullName>
    </alternativeName>
</protein>
<dbReference type="GO" id="GO:0016887">
    <property type="term" value="F:ATP hydrolysis activity"/>
    <property type="evidence" value="ECO:0007669"/>
    <property type="project" value="RHEA"/>
</dbReference>
<evidence type="ECO:0000259" key="4">
    <source>
        <dbReference type="SMART" id="SM00278"/>
    </source>
</evidence>
<dbReference type="Gene3D" id="1.10.10.2220">
    <property type="match status" value="1"/>
</dbReference>
<dbReference type="Gene3D" id="2.30.30.940">
    <property type="match status" value="1"/>
</dbReference>
<feature type="domain" description="Helix-hairpin-helix DNA-binding motif class 1" evidence="4">
    <location>
        <begin position="82"/>
        <end position="104"/>
    </location>
</feature>
<dbReference type="PANTHER" id="PTHR43788:SF6">
    <property type="entry name" value="DNA HELICASE B"/>
    <property type="match status" value="1"/>
</dbReference>
<evidence type="ECO:0000259" key="5">
    <source>
        <dbReference type="SMART" id="SM00382"/>
    </source>
</evidence>